<gene>
    <name evidence="4" type="ORF">COLO4_06002</name>
</gene>
<dbReference type="OrthoDB" id="981978at2759"/>
<proteinExistence type="inferred from homology"/>
<feature type="transmembrane region" description="Helical" evidence="2">
    <location>
        <begin position="98"/>
        <end position="119"/>
    </location>
</feature>
<feature type="domain" description="Peptidase M16 C-terminal" evidence="3">
    <location>
        <begin position="163"/>
        <end position="223"/>
    </location>
</feature>
<reference evidence="5" key="1">
    <citation type="submission" date="2013-09" db="EMBL/GenBank/DDBJ databases">
        <title>Corchorus olitorius genome sequencing.</title>
        <authorList>
            <person name="Alam M."/>
            <person name="Haque M.S."/>
            <person name="Islam M.S."/>
            <person name="Emdad E.M."/>
            <person name="Islam M.M."/>
            <person name="Ahmed B."/>
            <person name="Halim A."/>
            <person name="Hossen Q.M.M."/>
            <person name="Hossain M.Z."/>
            <person name="Ahmed R."/>
            <person name="Khan M.M."/>
            <person name="Islam R."/>
            <person name="Rashid M.M."/>
            <person name="Khan S.A."/>
            <person name="Rahman M.S."/>
            <person name="Alam M."/>
            <person name="Yahiya A.S."/>
            <person name="Khan M.S."/>
            <person name="Azam M.S."/>
            <person name="Haque T."/>
            <person name="Lashkar M.Z.H."/>
            <person name="Akhand A.I."/>
            <person name="Morshed G."/>
            <person name="Roy S."/>
            <person name="Uddin K.S."/>
            <person name="Rabeya T."/>
            <person name="Hossain A.S."/>
            <person name="Chowdhury A."/>
            <person name="Snigdha A.R."/>
            <person name="Mortoza M.S."/>
            <person name="Matin S.A."/>
            <person name="Hoque S.M.E."/>
            <person name="Islam M.K."/>
            <person name="Roy D.K."/>
            <person name="Haider R."/>
            <person name="Moosa M.M."/>
            <person name="Elias S.M."/>
            <person name="Hasan A.M."/>
            <person name="Jahan S."/>
            <person name="Shafiuddin M."/>
            <person name="Mahmood N."/>
            <person name="Shommy N.S."/>
        </authorList>
    </citation>
    <scope>NUCLEOTIDE SEQUENCE [LARGE SCALE GENOMIC DNA]</scope>
    <source>
        <strain evidence="5">cv. O-4</strain>
    </source>
</reference>
<dbReference type="STRING" id="93759.A0A1R3KP82"/>
<dbReference type="AlphaFoldDB" id="A0A1R3KP82"/>
<dbReference type="Pfam" id="PF01554">
    <property type="entry name" value="MatE"/>
    <property type="match status" value="1"/>
</dbReference>
<dbReference type="InterPro" id="IPR007863">
    <property type="entry name" value="Peptidase_M16_C"/>
</dbReference>
<evidence type="ECO:0000259" key="3">
    <source>
        <dbReference type="Pfam" id="PF05193"/>
    </source>
</evidence>
<protein>
    <submittedName>
        <fullName evidence="4">Multi antimicrobial extrusion protein</fullName>
    </submittedName>
</protein>
<keyword evidence="2" id="KW-1133">Transmembrane helix</keyword>
<sequence length="259" mass="28615">MPSLSTTSLHYFIPYGFGAAASTRVSNEQGAGNPQVARVAVNVVIVLGVMDAMIVSIALFGYRHVFGYVYSNEKEVVDYKLFNPTSLYNLPCLCHGKLAYGFPLVTVLMAYADFGYVSLRVGVTLGKAMMTTVMETSIRGFNMFLMLENLVDAAEKGLDLCKQILELYRDYYHGGLMKLVVIGGEPLDVLQQWVIELFSDVRQGSKGKLEFKVEGPIWKAGKLYRVRKNLRMHVRDIDAAAVPCGFGRAIGNKVSTLTS</sequence>
<dbReference type="InterPro" id="IPR002528">
    <property type="entry name" value="MATE_fam"/>
</dbReference>
<dbReference type="PANTHER" id="PTHR11206">
    <property type="entry name" value="MULTIDRUG RESISTANCE PROTEIN"/>
    <property type="match status" value="1"/>
</dbReference>
<organism evidence="4 5">
    <name type="scientific">Corchorus olitorius</name>
    <dbReference type="NCBI Taxonomy" id="93759"/>
    <lineage>
        <taxon>Eukaryota</taxon>
        <taxon>Viridiplantae</taxon>
        <taxon>Streptophyta</taxon>
        <taxon>Embryophyta</taxon>
        <taxon>Tracheophyta</taxon>
        <taxon>Spermatophyta</taxon>
        <taxon>Magnoliopsida</taxon>
        <taxon>eudicotyledons</taxon>
        <taxon>Gunneridae</taxon>
        <taxon>Pentapetalae</taxon>
        <taxon>rosids</taxon>
        <taxon>malvids</taxon>
        <taxon>Malvales</taxon>
        <taxon>Malvaceae</taxon>
        <taxon>Grewioideae</taxon>
        <taxon>Apeibeae</taxon>
        <taxon>Corchorus</taxon>
    </lineage>
</organism>
<dbReference type="GO" id="GO:0042910">
    <property type="term" value="F:xenobiotic transmembrane transporter activity"/>
    <property type="evidence" value="ECO:0007669"/>
    <property type="project" value="InterPro"/>
</dbReference>
<evidence type="ECO:0000256" key="2">
    <source>
        <dbReference type="SAM" id="Phobius"/>
    </source>
</evidence>
<keyword evidence="2" id="KW-0812">Transmembrane</keyword>
<comment type="caution">
    <text evidence="4">The sequence shown here is derived from an EMBL/GenBank/DDBJ whole genome shotgun (WGS) entry which is preliminary data.</text>
</comment>
<dbReference type="GO" id="GO:0015297">
    <property type="term" value="F:antiporter activity"/>
    <property type="evidence" value="ECO:0007669"/>
    <property type="project" value="InterPro"/>
</dbReference>
<dbReference type="GO" id="GO:0016020">
    <property type="term" value="C:membrane"/>
    <property type="evidence" value="ECO:0007669"/>
    <property type="project" value="InterPro"/>
</dbReference>
<comment type="similarity">
    <text evidence="1">Belongs to the multi antimicrobial extrusion (MATE) (TC 2.A.66.1) family.</text>
</comment>
<dbReference type="Gene3D" id="3.30.830.10">
    <property type="entry name" value="Metalloenzyme, LuxS/M16 peptidase-like"/>
    <property type="match status" value="1"/>
</dbReference>
<dbReference type="EMBL" id="AWUE01012551">
    <property type="protein sequence ID" value="OMP08913.1"/>
    <property type="molecule type" value="Genomic_DNA"/>
</dbReference>
<evidence type="ECO:0000313" key="4">
    <source>
        <dbReference type="EMBL" id="OMP08913.1"/>
    </source>
</evidence>
<feature type="transmembrane region" description="Helical" evidence="2">
    <location>
        <begin position="39"/>
        <end position="62"/>
    </location>
</feature>
<name>A0A1R3KP82_9ROSI</name>
<dbReference type="Pfam" id="PF05193">
    <property type="entry name" value="Peptidase_M16_C"/>
    <property type="match status" value="1"/>
</dbReference>
<evidence type="ECO:0000256" key="1">
    <source>
        <dbReference type="ARBA" id="ARBA00010199"/>
    </source>
</evidence>
<keyword evidence="5" id="KW-1185">Reference proteome</keyword>
<evidence type="ECO:0000313" key="5">
    <source>
        <dbReference type="Proteomes" id="UP000187203"/>
    </source>
</evidence>
<dbReference type="Proteomes" id="UP000187203">
    <property type="component" value="Unassembled WGS sequence"/>
</dbReference>
<accession>A0A1R3KP82</accession>
<keyword evidence="2" id="KW-0472">Membrane</keyword>